<name>A0A9Q0YE84_HOLLE</name>
<evidence type="ECO:0000313" key="1">
    <source>
        <dbReference type="EMBL" id="KAJ8020740.1"/>
    </source>
</evidence>
<dbReference type="AlphaFoldDB" id="A0A9Q0YE84"/>
<proteinExistence type="predicted"/>
<accession>A0A9Q0YE84</accession>
<comment type="caution">
    <text evidence="1">The sequence shown here is derived from an EMBL/GenBank/DDBJ whole genome shotgun (WGS) entry which is preliminary data.</text>
</comment>
<evidence type="ECO:0000313" key="2">
    <source>
        <dbReference type="Proteomes" id="UP001152320"/>
    </source>
</evidence>
<keyword evidence="2" id="KW-1185">Reference proteome</keyword>
<reference evidence="1" key="1">
    <citation type="submission" date="2021-10" db="EMBL/GenBank/DDBJ databases">
        <title>Tropical sea cucumber genome reveals ecological adaptation and Cuvierian tubules defense mechanism.</title>
        <authorList>
            <person name="Chen T."/>
        </authorList>
    </citation>
    <scope>NUCLEOTIDE SEQUENCE</scope>
    <source>
        <strain evidence="1">Nanhai2018</strain>
        <tissue evidence="1">Muscle</tissue>
    </source>
</reference>
<dbReference type="Proteomes" id="UP001152320">
    <property type="component" value="Chromosome 22"/>
</dbReference>
<dbReference type="EMBL" id="JAIZAY010000022">
    <property type="protein sequence ID" value="KAJ8020740.1"/>
    <property type="molecule type" value="Genomic_DNA"/>
</dbReference>
<gene>
    <name evidence="1" type="ORF">HOLleu_40414</name>
</gene>
<organism evidence="1 2">
    <name type="scientific">Holothuria leucospilota</name>
    <name type="common">Black long sea cucumber</name>
    <name type="synonym">Mertensiothuria leucospilota</name>
    <dbReference type="NCBI Taxonomy" id="206669"/>
    <lineage>
        <taxon>Eukaryota</taxon>
        <taxon>Metazoa</taxon>
        <taxon>Echinodermata</taxon>
        <taxon>Eleutherozoa</taxon>
        <taxon>Echinozoa</taxon>
        <taxon>Holothuroidea</taxon>
        <taxon>Aspidochirotacea</taxon>
        <taxon>Aspidochirotida</taxon>
        <taxon>Holothuriidae</taxon>
        <taxon>Holothuria</taxon>
    </lineage>
</organism>
<protein>
    <submittedName>
        <fullName evidence="1">Uncharacterized protein</fullName>
    </submittedName>
</protein>
<sequence length="119" mass="14298">MMDRVAYGYLKQNCEGCDMEWPSQLDHRCMNFGSNIPVSDIYFNDLQYLVKDEWVIDATRNYLLNGVEIFTIRPVMQQLRTLWSQQPDLSVDAIEKNQYRRNYTWTTRRRIYTKVDEGN</sequence>